<dbReference type="SUPFAM" id="SSF52540">
    <property type="entry name" value="P-loop containing nucleoside triphosphate hydrolases"/>
    <property type="match status" value="1"/>
</dbReference>
<dbReference type="CDD" id="cd06170">
    <property type="entry name" value="LuxR_C_like"/>
    <property type="match status" value="1"/>
</dbReference>
<dbReference type="Gene3D" id="1.10.10.10">
    <property type="entry name" value="Winged helix-like DNA-binding domain superfamily/Winged helix DNA-binding domain"/>
    <property type="match status" value="1"/>
</dbReference>
<dbReference type="InterPro" id="IPR036388">
    <property type="entry name" value="WH-like_DNA-bd_sf"/>
</dbReference>
<reference evidence="4 5" key="2">
    <citation type="submission" date="2023-10" db="EMBL/GenBank/DDBJ databases">
        <authorList>
            <person name="Han X.F."/>
        </authorList>
    </citation>
    <scope>NUCLEOTIDE SEQUENCE [LARGE SCALE GENOMIC DNA]</scope>
    <source>
        <strain evidence="4 5">KCTC 39840</strain>
    </source>
</reference>
<dbReference type="EMBL" id="JAWSTH010000080">
    <property type="protein sequence ID" value="MDW5597248.1"/>
    <property type="molecule type" value="Genomic_DNA"/>
</dbReference>
<feature type="domain" description="HTH luxR-type" evidence="3">
    <location>
        <begin position="877"/>
        <end position="939"/>
    </location>
</feature>
<accession>A0ABU4HVD2</accession>
<dbReference type="InterPro" id="IPR000792">
    <property type="entry name" value="Tscrpt_reg_LuxR_C"/>
</dbReference>
<keyword evidence="1" id="KW-0547">Nucleotide-binding</keyword>
<evidence type="ECO:0000313" key="4">
    <source>
        <dbReference type="EMBL" id="MDW5597248.1"/>
    </source>
</evidence>
<dbReference type="PRINTS" id="PR00038">
    <property type="entry name" value="HTHLUXR"/>
</dbReference>
<evidence type="ECO:0000256" key="1">
    <source>
        <dbReference type="ARBA" id="ARBA00022741"/>
    </source>
</evidence>
<gene>
    <name evidence="4" type="ORF">R7226_23070</name>
</gene>
<dbReference type="Proteomes" id="UP001284601">
    <property type="component" value="Unassembled WGS sequence"/>
</dbReference>
<dbReference type="Gene3D" id="3.40.50.300">
    <property type="entry name" value="P-loop containing nucleotide triphosphate hydrolases"/>
    <property type="match status" value="1"/>
</dbReference>
<keyword evidence="5" id="KW-1185">Reference proteome</keyword>
<name>A0ABU4HVD2_9ACTN</name>
<evidence type="ECO:0000259" key="3">
    <source>
        <dbReference type="PROSITE" id="PS50043"/>
    </source>
</evidence>
<dbReference type="Pfam" id="PF00196">
    <property type="entry name" value="GerE"/>
    <property type="match status" value="1"/>
</dbReference>
<dbReference type="InterPro" id="IPR027417">
    <property type="entry name" value="P-loop_NTPase"/>
</dbReference>
<dbReference type="InterPro" id="IPR041664">
    <property type="entry name" value="AAA_16"/>
</dbReference>
<dbReference type="SUPFAM" id="SSF46894">
    <property type="entry name" value="C-terminal effector domain of the bipartite response regulators"/>
    <property type="match status" value="1"/>
</dbReference>
<evidence type="ECO:0000256" key="2">
    <source>
        <dbReference type="ARBA" id="ARBA00022840"/>
    </source>
</evidence>
<proteinExistence type="predicted"/>
<dbReference type="PROSITE" id="PS00622">
    <property type="entry name" value="HTH_LUXR_1"/>
    <property type="match status" value="1"/>
</dbReference>
<keyword evidence="2" id="KW-0067">ATP-binding</keyword>
<reference evidence="5" key="1">
    <citation type="submission" date="2023-07" db="EMBL/GenBank/DDBJ databases">
        <title>Conexibacter stalactiti sp. nov., isolated from stalactites in a lava cave and emended description of the genus Conexibacter.</title>
        <authorList>
            <person name="Lee S.D."/>
        </authorList>
    </citation>
    <scope>NUCLEOTIDE SEQUENCE [LARGE SCALE GENOMIC DNA]</scope>
    <source>
        <strain evidence="5">KCTC 39840</strain>
    </source>
</reference>
<organism evidence="4 5">
    <name type="scientific">Conexibacter stalactiti</name>
    <dbReference type="NCBI Taxonomy" id="1940611"/>
    <lineage>
        <taxon>Bacteria</taxon>
        <taxon>Bacillati</taxon>
        <taxon>Actinomycetota</taxon>
        <taxon>Thermoleophilia</taxon>
        <taxon>Solirubrobacterales</taxon>
        <taxon>Conexibacteraceae</taxon>
        <taxon>Conexibacter</taxon>
    </lineage>
</organism>
<comment type="caution">
    <text evidence="4">The sequence shown here is derived from an EMBL/GenBank/DDBJ whole genome shotgun (WGS) entry which is preliminary data.</text>
</comment>
<dbReference type="SMART" id="SM00421">
    <property type="entry name" value="HTH_LUXR"/>
    <property type="match status" value="1"/>
</dbReference>
<dbReference type="RefSeq" id="WP_318599712.1">
    <property type="nucleotide sequence ID" value="NZ_JAWSTH010000080.1"/>
</dbReference>
<dbReference type="PROSITE" id="PS50043">
    <property type="entry name" value="HTH_LUXR_2"/>
    <property type="match status" value="1"/>
</dbReference>
<dbReference type="Pfam" id="PF13191">
    <property type="entry name" value="AAA_16"/>
    <property type="match status" value="1"/>
</dbReference>
<sequence length="939" mass="98893">MALLGRDVEIAALERALADVGAAGQRLLAITGEAGIGKSALLDHAAAQADDAGLLVLAARAAEHERDVPFGLVVDALDDHVATLGPARLEALGPELEAVLPAVAAHAETRPPAPSAIPWERFRLHRALRGLLEQLGRERPLALLLDDVQWADEASVELLLHLLRRPPRVPFLLLFALRPGRVPRLLDAGRRAQGWDELRPAPLRRRAARALLPDHLDAAVRERILHEADGNPLFLRELARGSAAGSAPDEPVPGTLAAAIVQELDTLDATAAAFADGAAVAGDPFDLDVAVAASDLDEATALAALDRLVAAGLVRPAAASRVFGFRHPIVHRTVADAIPPGWRLQAHARAAALLERRAAAPALRASHVERYAAAGDEAAIALFSEAAREALGSSPAAAAHWYAAALRLLPHGDDARRADLLAPLGLALASSGQLDESRAAIDDCIALLGPAEADRRSSLIAAVTITDVLLGEFGVAEERLRRALEEAPPPRRPRLLQYRAAIAFFKGDAAGVASWSERALKALDALDGDALAVVSAAIESQRALGRLLLGEPAGAQIEQAALLLEGAGDNALADQVDAAWTVGGNLAQVERYAAAVPVLRRGMRVARATRQGHIFLHFHVLLTLAELPLLELDAALEHVEVAEEGARLQGRGYELGFALTQRARVLAVRGQQADAERAAAESDELFGARDPRGATVTGLANNAIVRLERDPERLLSELTTIAGQQLERINRTAVGGVLLAATRAAIAADRLDEAARWARQATAVAAGLDMPATALRAVRADAELRLAQGDVSSAVRLAQAAAGDALRAGLRQEQLAAELLAGRALLADGQRDAALERLQSVAATAGRLGAFADRDEAARELRRAGARISMGARRAADAAGRVGLTERELAVAELVARGHSNKQVAAALFLSEKTVERHLSHVYAKLGVRARTELASALN</sequence>
<dbReference type="PANTHER" id="PTHR16305:SF35">
    <property type="entry name" value="TRANSCRIPTIONAL ACTIVATOR DOMAIN"/>
    <property type="match status" value="1"/>
</dbReference>
<dbReference type="PANTHER" id="PTHR16305">
    <property type="entry name" value="TESTICULAR SOLUBLE ADENYLYL CYCLASE"/>
    <property type="match status" value="1"/>
</dbReference>
<dbReference type="InterPro" id="IPR016032">
    <property type="entry name" value="Sig_transdc_resp-reg_C-effctor"/>
</dbReference>
<evidence type="ECO:0000313" key="5">
    <source>
        <dbReference type="Proteomes" id="UP001284601"/>
    </source>
</evidence>
<protein>
    <submittedName>
        <fullName evidence="4">AAA family ATPase</fullName>
    </submittedName>
</protein>